<reference evidence="2" key="1">
    <citation type="submission" date="2018-05" db="EMBL/GenBank/DDBJ databases">
        <authorList>
            <person name="Lanie J.A."/>
            <person name="Ng W.-L."/>
            <person name="Kazmierczak K.M."/>
            <person name="Andrzejewski T.M."/>
            <person name="Davidsen T.M."/>
            <person name="Wayne K.J."/>
            <person name="Tettelin H."/>
            <person name="Glass J.I."/>
            <person name="Rusch D."/>
            <person name="Podicherti R."/>
            <person name="Tsui H.-C.T."/>
            <person name="Winkler M.E."/>
        </authorList>
    </citation>
    <scope>NUCLEOTIDE SEQUENCE</scope>
</reference>
<protein>
    <submittedName>
        <fullName evidence="2">Uncharacterized protein</fullName>
    </submittedName>
</protein>
<gene>
    <name evidence="2" type="ORF">METZ01_LOCUS188744</name>
</gene>
<name>A0A382DBS2_9ZZZZ</name>
<dbReference type="EMBL" id="UINC01038614">
    <property type="protein sequence ID" value="SVB35890.1"/>
    <property type="molecule type" value="Genomic_DNA"/>
</dbReference>
<feature type="region of interest" description="Disordered" evidence="1">
    <location>
        <begin position="51"/>
        <end position="79"/>
    </location>
</feature>
<evidence type="ECO:0000313" key="2">
    <source>
        <dbReference type="EMBL" id="SVB35890.1"/>
    </source>
</evidence>
<sequence length="90" mass="10599">MAVLPREATYGQFREYVVGLRGELSCAELDELWERRQRLFGIRFATGRGYRSQLPPDEQHLTREQRGRKAEVEARSQGRNIERVPDKAYF</sequence>
<organism evidence="2">
    <name type="scientific">marine metagenome</name>
    <dbReference type="NCBI Taxonomy" id="408172"/>
    <lineage>
        <taxon>unclassified sequences</taxon>
        <taxon>metagenomes</taxon>
        <taxon>ecological metagenomes</taxon>
    </lineage>
</organism>
<accession>A0A382DBS2</accession>
<feature type="compositionally biased region" description="Basic and acidic residues" evidence="1">
    <location>
        <begin position="57"/>
        <end position="79"/>
    </location>
</feature>
<dbReference type="AlphaFoldDB" id="A0A382DBS2"/>
<proteinExistence type="predicted"/>
<evidence type="ECO:0000256" key="1">
    <source>
        <dbReference type="SAM" id="MobiDB-lite"/>
    </source>
</evidence>